<dbReference type="GO" id="GO:0008234">
    <property type="term" value="F:cysteine-type peptidase activity"/>
    <property type="evidence" value="ECO:0007669"/>
    <property type="project" value="InterPro"/>
</dbReference>
<sequence length="131" mass="15171">MLEYQWRRIMPPDAVSKALKNWSVLKYKWSPEDLMTVRGLLPSGNLPWHKVDAVLIPSNIGGQHWLLASVDLTVEKIHLLDPFRQEVPLQIRKEQVAPLRWFLPSMLHQVGFNDARPEGKYDVYNICAPTD</sequence>
<dbReference type="Proteomes" id="UP001281410">
    <property type="component" value="Unassembled WGS sequence"/>
</dbReference>
<keyword evidence="6" id="KW-1185">Reference proteome</keyword>
<dbReference type="SUPFAM" id="SSF54001">
    <property type="entry name" value="Cysteine proteinases"/>
    <property type="match status" value="1"/>
</dbReference>
<evidence type="ECO:0000256" key="3">
    <source>
        <dbReference type="ARBA" id="ARBA00022801"/>
    </source>
</evidence>
<evidence type="ECO:0000256" key="1">
    <source>
        <dbReference type="ARBA" id="ARBA00005234"/>
    </source>
</evidence>
<accession>A0AAE0DU52</accession>
<dbReference type="Pfam" id="PF02902">
    <property type="entry name" value="Peptidase_C48"/>
    <property type="match status" value="1"/>
</dbReference>
<proteinExistence type="inferred from homology"/>
<keyword evidence="2" id="KW-0645">Protease</keyword>
<protein>
    <recommendedName>
        <fullName evidence="4">Ubiquitin-like protease family profile domain-containing protein</fullName>
    </recommendedName>
</protein>
<evidence type="ECO:0000313" key="5">
    <source>
        <dbReference type="EMBL" id="KAK3188753.1"/>
    </source>
</evidence>
<dbReference type="GO" id="GO:0006508">
    <property type="term" value="P:proteolysis"/>
    <property type="evidence" value="ECO:0007669"/>
    <property type="project" value="UniProtKB-KW"/>
</dbReference>
<evidence type="ECO:0000259" key="4">
    <source>
        <dbReference type="Pfam" id="PF02902"/>
    </source>
</evidence>
<name>A0AAE0DU52_9ROSI</name>
<comment type="similarity">
    <text evidence="1">Belongs to the peptidase C48 family.</text>
</comment>
<keyword evidence="3" id="KW-0378">Hydrolase</keyword>
<comment type="caution">
    <text evidence="5">The sequence shown here is derived from an EMBL/GenBank/DDBJ whole genome shotgun (WGS) entry which is preliminary data.</text>
</comment>
<dbReference type="AlphaFoldDB" id="A0AAE0DU52"/>
<organism evidence="5 6">
    <name type="scientific">Dipteronia sinensis</name>
    <dbReference type="NCBI Taxonomy" id="43782"/>
    <lineage>
        <taxon>Eukaryota</taxon>
        <taxon>Viridiplantae</taxon>
        <taxon>Streptophyta</taxon>
        <taxon>Embryophyta</taxon>
        <taxon>Tracheophyta</taxon>
        <taxon>Spermatophyta</taxon>
        <taxon>Magnoliopsida</taxon>
        <taxon>eudicotyledons</taxon>
        <taxon>Gunneridae</taxon>
        <taxon>Pentapetalae</taxon>
        <taxon>rosids</taxon>
        <taxon>malvids</taxon>
        <taxon>Sapindales</taxon>
        <taxon>Sapindaceae</taxon>
        <taxon>Hippocastanoideae</taxon>
        <taxon>Acereae</taxon>
        <taxon>Dipteronia</taxon>
    </lineage>
</organism>
<evidence type="ECO:0000256" key="2">
    <source>
        <dbReference type="ARBA" id="ARBA00022670"/>
    </source>
</evidence>
<dbReference type="Gene3D" id="3.40.395.10">
    <property type="entry name" value="Adenoviral Proteinase, Chain A"/>
    <property type="match status" value="1"/>
</dbReference>
<dbReference type="EMBL" id="JANJYJ010000009">
    <property type="protein sequence ID" value="KAK3188753.1"/>
    <property type="molecule type" value="Genomic_DNA"/>
</dbReference>
<dbReference type="InterPro" id="IPR003653">
    <property type="entry name" value="Peptidase_C48_C"/>
</dbReference>
<reference evidence="5" key="1">
    <citation type="journal article" date="2023" name="Plant J.">
        <title>Genome sequences and population genomics provide insights into the demographic history, inbreeding, and mutation load of two 'living fossil' tree species of Dipteronia.</title>
        <authorList>
            <person name="Feng Y."/>
            <person name="Comes H.P."/>
            <person name="Chen J."/>
            <person name="Zhu S."/>
            <person name="Lu R."/>
            <person name="Zhang X."/>
            <person name="Li P."/>
            <person name="Qiu J."/>
            <person name="Olsen K.M."/>
            <person name="Qiu Y."/>
        </authorList>
    </citation>
    <scope>NUCLEOTIDE SEQUENCE</scope>
    <source>
        <strain evidence="5">NBL</strain>
    </source>
</reference>
<dbReference type="InterPro" id="IPR038765">
    <property type="entry name" value="Papain-like_cys_pep_sf"/>
</dbReference>
<feature type="domain" description="Ubiquitin-like protease family profile" evidence="4">
    <location>
        <begin position="49"/>
        <end position="109"/>
    </location>
</feature>
<gene>
    <name evidence="5" type="ORF">Dsin_028314</name>
</gene>
<evidence type="ECO:0000313" key="6">
    <source>
        <dbReference type="Proteomes" id="UP001281410"/>
    </source>
</evidence>